<protein>
    <submittedName>
        <fullName evidence="1">Ribosome-associated protein YbcJ (S4-like RNA binding protein)</fullName>
    </submittedName>
</protein>
<proteinExistence type="predicted"/>
<evidence type="ECO:0000313" key="1">
    <source>
        <dbReference type="EMBL" id="MBB5890650.1"/>
    </source>
</evidence>
<sequence length="165" mass="19233">MFDKALDELGRAAFLKRQWLSETGGVLKEGSDGQLTEQIEEARRNATVVHGDLIDIVNELELMAGGRVVEVARTMPGTVETLHHWTRLPASSDRLDSVSRLLADTHSVRAEFVSLVRRDLNVDRFPSVRRFRLKLWQLVSWPFRHVWQPVYRWWIRRKYRAVGRS</sequence>
<keyword evidence="2" id="KW-1185">Reference proteome</keyword>
<gene>
    <name evidence="1" type="ORF">BJ998_001846</name>
</gene>
<reference evidence="1 2" key="1">
    <citation type="submission" date="2020-08" db="EMBL/GenBank/DDBJ databases">
        <title>Sequencing the genomes of 1000 actinobacteria strains.</title>
        <authorList>
            <person name="Klenk H.-P."/>
        </authorList>
    </citation>
    <scope>NUCLEOTIDE SEQUENCE [LARGE SCALE GENOMIC DNA]</scope>
    <source>
        <strain evidence="1 2">DSM 43851</strain>
    </source>
</reference>
<dbReference type="EMBL" id="JACHIR010000001">
    <property type="protein sequence ID" value="MBB5890650.1"/>
    <property type="molecule type" value="Genomic_DNA"/>
</dbReference>
<evidence type="ECO:0000313" key="2">
    <source>
        <dbReference type="Proteomes" id="UP000585638"/>
    </source>
</evidence>
<dbReference type="AlphaFoldDB" id="A0A7W9KDV8"/>
<dbReference type="Proteomes" id="UP000585638">
    <property type="component" value="Unassembled WGS sequence"/>
</dbReference>
<accession>A0A7W9KDV8</accession>
<organism evidence="1 2">
    <name type="scientific">Kutzneria kofuensis</name>
    <dbReference type="NCBI Taxonomy" id="103725"/>
    <lineage>
        <taxon>Bacteria</taxon>
        <taxon>Bacillati</taxon>
        <taxon>Actinomycetota</taxon>
        <taxon>Actinomycetes</taxon>
        <taxon>Pseudonocardiales</taxon>
        <taxon>Pseudonocardiaceae</taxon>
        <taxon>Kutzneria</taxon>
    </lineage>
</organism>
<dbReference type="RefSeq" id="WP_184860228.1">
    <property type="nucleotide sequence ID" value="NZ_BAAAWY010000042.1"/>
</dbReference>
<comment type="caution">
    <text evidence="1">The sequence shown here is derived from an EMBL/GenBank/DDBJ whole genome shotgun (WGS) entry which is preliminary data.</text>
</comment>
<name>A0A7W9KDV8_9PSEU</name>